<proteinExistence type="predicted"/>
<evidence type="ECO:0000313" key="2">
    <source>
        <dbReference type="EMBL" id="KAJ7724941.1"/>
    </source>
</evidence>
<protein>
    <recommendedName>
        <fullName evidence="4">F-box domain-containing protein</fullName>
    </recommendedName>
</protein>
<keyword evidence="3" id="KW-1185">Reference proteome</keyword>
<comment type="caution">
    <text evidence="2">The sequence shown here is derived from an EMBL/GenBank/DDBJ whole genome shotgun (WGS) entry which is preliminary data.</text>
</comment>
<organism evidence="2 3">
    <name type="scientific">Mycena maculata</name>
    <dbReference type="NCBI Taxonomy" id="230809"/>
    <lineage>
        <taxon>Eukaryota</taxon>
        <taxon>Fungi</taxon>
        <taxon>Dikarya</taxon>
        <taxon>Basidiomycota</taxon>
        <taxon>Agaricomycotina</taxon>
        <taxon>Agaricomycetes</taxon>
        <taxon>Agaricomycetidae</taxon>
        <taxon>Agaricales</taxon>
        <taxon>Marasmiineae</taxon>
        <taxon>Mycenaceae</taxon>
        <taxon>Mycena</taxon>
    </lineage>
</organism>
<evidence type="ECO:0008006" key="4">
    <source>
        <dbReference type="Google" id="ProtNLM"/>
    </source>
</evidence>
<dbReference type="Proteomes" id="UP001215280">
    <property type="component" value="Unassembled WGS sequence"/>
</dbReference>
<name>A0AAD7HQ59_9AGAR</name>
<accession>A0AAD7HQ59</accession>
<keyword evidence="1" id="KW-0175">Coiled coil</keyword>
<gene>
    <name evidence="2" type="ORF">DFH07DRAFT_261788</name>
</gene>
<evidence type="ECO:0000256" key="1">
    <source>
        <dbReference type="SAM" id="Coils"/>
    </source>
</evidence>
<sequence>MESPFKDILYTNIAPSDSQCQTIRGFLVAPREEISALTDEIVSTQALLEALTQRRAALEELVSAHLALVSPIRRLPADVIQEIFVACLPSGQNSVMSEQDAPLLLCHICRAWRSLAFCMPRLWAALHVAVPSKDDMPAMNEAVNGWLSRSGILPLSISVGAPRRFEYDVSTLLQTLISFSPRWKHIRFMFPIYDSFSPLASLSPADVPILKTLALKGFHWNASTPDPGTLSNHLGFIGTASLRSVSIPAGAPDSTLIPFRWEHLRQLSFRGGAAFIAADVALTILQKCPLLEMLSFSLRAGNVSPAPATLCHMEYLRDLYVFERVPQTSDFFAHIIAPNLAHLEYASLGSDLPFTPMLSSSRFLDGLCLKGSRVPVTSLLDTLALIPTIRRLLLRNEPVILPARTQDPLFISLLNRGTPEAAGILCPNLERIELVNFHAMSDKTLLEFVQARPRLSNVRVRFHRVREIDIIPPLQPVIDEGLEVSLHYQDRARRLRMRVYSPSEALERHDADWMPSPPSDFWS</sequence>
<reference evidence="2" key="1">
    <citation type="submission" date="2023-03" db="EMBL/GenBank/DDBJ databases">
        <title>Massive genome expansion in bonnet fungi (Mycena s.s.) driven by repeated elements and novel gene families across ecological guilds.</title>
        <authorList>
            <consortium name="Lawrence Berkeley National Laboratory"/>
            <person name="Harder C.B."/>
            <person name="Miyauchi S."/>
            <person name="Viragh M."/>
            <person name="Kuo A."/>
            <person name="Thoen E."/>
            <person name="Andreopoulos B."/>
            <person name="Lu D."/>
            <person name="Skrede I."/>
            <person name="Drula E."/>
            <person name="Henrissat B."/>
            <person name="Morin E."/>
            <person name="Kohler A."/>
            <person name="Barry K."/>
            <person name="LaButti K."/>
            <person name="Morin E."/>
            <person name="Salamov A."/>
            <person name="Lipzen A."/>
            <person name="Mereny Z."/>
            <person name="Hegedus B."/>
            <person name="Baldrian P."/>
            <person name="Stursova M."/>
            <person name="Weitz H."/>
            <person name="Taylor A."/>
            <person name="Grigoriev I.V."/>
            <person name="Nagy L.G."/>
            <person name="Martin F."/>
            <person name="Kauserud H."/>
        </authorList>
    </citation>
    <scope>NUCLEOTIDE SEQUENCE</scope>
    <source>
        <strain evidence="2">CBHHK188m</strain>
    </source>
</reference>
<dbReference type="EMBL" id="JARJLG010000233">
    <property type="protein sequence ID" value="KAJ7724941.1"/>
    <property type="molecule type" value="Genomic_DNA"/>
</dbReference>
<dbReference type="InterPro" id="IPR032675">
    <property type="entry name" value="LRR_dom_sf"/>
</dbReference>
<dbReference type="SUPFAM" id="SSF52047">
    <property type="entry name" value="RNI-like"/>
    <property type="match status" value="1"/>
</dbReference>
<dbReference type="Gene3D" id="3.80.10.10">
    <property type="entry name" value="Ribonuclease Inhibitor"/>
    <property type="match status" value="1"/>
</dbReference>
<evidence type="ECO:0000313" key="3">
    <source>
        <dbReference type="Proteomes" id="UP001215280"/>
    </source>
</evidence>
<feature type="coiled-coil region" evidence="1">
    <location>
        <begin position="34"/>
        <end position="61"/>
    </location>
</feature>
<dbReference type="AlphaFoldDB" id="A0AAD7HQ59"/>